<feature type="compositionally biased region" description="Basic and acidic residues" evidence="1">
    <location>
        <begin position="228"/>
        <end position="241"/>
    </location>
</feature>
<dbReference type="Proteomes" id="UP001321760">
    <property type="component" value="Unassembled WGS sequence"/>
</dbReference>
<reference evidence="2" key="1">
    <citation type="journal article" date="2023" name="Mol. Phylogenet. Evol.">
        <title>Genome-scale phylogeny and comparative genomics of the fungal order Sordariales.</title>
        <authorList>
            <person name="Hensen N."/>
            <person name="Bonometti L."/>
            <person name="Westerberg I."/>
            <person name="Brannstrom I.O."/>
            <person name="Guillou S."/>
            <person name="Cros-Aarteil S."/>
            <person name="Calhoun S."/>
            <person name="Haridas S."/>
            <person name="Kuo A."/>
            <person name="Mondo S."/>
            <person name="Pangilinan J."/>
            <person name="Riley R."/>
            <person name="LaButti K."/>
            <person name="Andreopoulos B."/>
            <person name="Lipzen A."/>
            <person name="Chen C."/>
            <person name="Yan M."/>
            <person name="Daum C."/>
            <person name="Ng V."/>
            <person name="Clum A."/>
            <person name="Steindorff A."/>
            <person name="Ohm R.A."/>
            <person name="Martin F."/>
            <person name="Silar P."/>
            <person name="Natvig D.O."/>
            <person name="Lalanne C."/>
            <person name="Gautier V."/>
            <person name="Ament-Velasquez S.L."/>
            <person name="Kruys A."/>
            <person name="Hutchinson M.I."/>
            <person name="Powell A.J."/>
            <person name="Barry K."/>
            <person name="Miller A.N."/>
            <person name="Grigoriev I.V."/>
            <person name="Debuchy R."/>
            <person name="Gladieux P."/>
            <person name="Hiltunen Thoren M."/>
            <person name="Johannesson H."/>
        </authorList>
    </citation>
    <scope>NUCLEOTIDE SEQUENCE</scope>
    <source>
        <strain evidence="2">PSN243</strain>
    </source>
</reference>
<organism evidence="2 3">
    <name type="scientific">Podospora aff. communis PSN243</name>
    <dbReference type="NCBI Taxonomy" id="3040156"/>
    <lineage>
        <taxon>Eukaryota</taxon>
        <taxon>Fungi</taxon>
        <taxon>Dikarya</taxon>
        <taxon>Ascomycota</taxon>
        <taxon>Pezizomycotina</taxon>
        <taxon>Sordariomycetes</taxon>
        <taxon>Sordariomycetidae</taxon>
        <taxon>Sordariales</taxon>
        <taxon>Podosporaceae</taxon>
        <taxon>Podospora</taxon>
    </lineage>
</organism>
<evidence type="ECO:0000313" key="3">
    <source>
        <dbReference type="Proteomes" id="UP001321760"/>
    </source>
</evidence>
<dbReference type="AlphaFoldDB" id="A0AAV9GG21"/>
<evidence type="ECO:0000256" key="1">
    <source>
        <dbReference type="SAM" id="MobiDB-lite"/>
    </source>
</evidence>
<feature type="region of interest" description="Disordered" evidence="1">
    <location>
        <begin position="228"/>
        <end position="249"/>
    </location>
</feature>
<evidence type="ECO:0000313" key="2">
    <source>
        <dbReference type="EMBL" id="KAK4446323.1"/>
    </source>
</evidence>
<accession>A0AAV9GG21</accession>
<sequence length="249" mass="27770">MYPATWGFWSDEASGRKFYYHVLSTALAAISPSSKPLHLDVEWDWRDHASPILFSPSPALLNDLQSHPLRTTHVRLWIQTAISGANDMAPFINIFAQAQCLELKSTDKRNEDIIYFTAGGGETSFNALAASMHIPGLVHLVLTGCEAAEDDIFALLARHGSLETVSFKDVRLETAGSWALLLQRLLELEKLRRVTIDRSPLVDGVCVVFLDQGFLVVFRVSKRLDHCDSQPDERHDSHAESRGQTTGRS</sequence>
<gene>
    <name evidence="2" type="ORF">QBC34DRAFT_383475</name>
</gene>
<proteinExistence type="predicted"/>
<name>A0AAV9GG21_9PEZI</name>
<comment type="caution">
    <text evidence="2">The sequence shown here is derived from an EMBL/GenBank/DDBJ whole genome shotgun (WGS) entry which is preliminary data.</text>
</comment>
<protein>
    <submittedName>
        <fullName evidence="2">Uncharacterized protein</fullName>
    </submittedName>
</protein>
<dbReference type="EMBL" id="MU865958">
    <property type="protein sequence ID" value="KAK4446323.1"/>
    <property type="molecule type" value="Genomic_DNA"/>
</dbReference>
<reference evidence="2" key="2">
    <citation type="submission" date="2023-05" db="EMBL/GenBank/DDBJ databases">
        <authorList>
            <consortium name="Lawrence Berkeley National Laboratory"/>
            <person name="Steindorff A."/>
            <person name="Hensen N."/>
            <person name="Bonometti L."/>
            <person name="Westerberg I."/>
            <person name="Brannstrom I.O."/>
            <person name="Guillou S."/>
            <person name="Cros-Aarteil S."/>
            <person name="Calhoun S."/>
            <person name="Haridas S."/>
            <person name="Kuo A."/>
            <person name="Mondo S."/>
            <person name="Pangilinan J."/>
            <person name="Riley R."/>
            <person name="Labutti K."/>
            <person name="Andreopoulos B."/>
            <person name="Lipzen A."/>
            <person name="Chen C."/>
            <person name="Yanf M."/>
            <person name="Daum C."/>
            <person name="Ng V."/>
            <person name="Clum A."/>
            <person name="Ohm R."/>
            <person name="Martin F."/>
            <person name="Silar P."/>
            <person name="Natvig D."/>
            <person name="Lalanne C."/>
            <person name="Gautier V."/>
            <person name="Ament-Velasquez S.L."/>
            <person name="Kruys A."/>
            <person name="Hutchinson M.I."/>
            <person name="Powell A.J."/>
            <person name="Barry K."/>
            <person name="Miller A.N."/>
            <person name="Grigoriev I.V."/>
            <person name="Debuchy R."/>
            <person name="Gladieux P."/>
            <person name="Thoren M.H."/>
            <person name="Johannesson H."/>
        </authorList>
    </citation>
    <scope>NUCLEOTIDE SEQUENCE</scope>
    <source>
        <strain evidence="2">PSN243</strain>
    </source>
</reference>
<keyword evidence="3" id="KW-1185">Reference proteome</keyword>